<feature type="transmembrane region" description="Helical" evidence="1">
    <location>
        <begin position="289"/>
        <end position="307"/>
    </location>
</feature>
<feature type="transmembrane region" description="Helical" evidence="1">
    <location>
        <begin position="183"/>
        <end position="204"/>
    </location>
</feature>
<keyword evidence="1" id="KW-0472">Membrane</keyword>
<evidence type="ECO:0008006" key="4">
    <source>
        <dbReference type="Google" id="ProtNLM"/>
    </source>
</evidence>
<feature type="transmembrane region" description="Helical" evidence="1">
    <location>
        <begin position="158"/>
        <end position="176"/>
    </location>
</feature>
<name>A0A1M5EWN2_9ACTN</name>
<keyword evidence="1" id="KW-1133">Transmembrane helix</keyword>
<dbReference type="OrthoDB" id="5191464at2"/>
<evidence type="ECO:0000313" key="3">
    <source>
        <dbReference type="Proteomes" id="UP000184471"/>
    </source>
</evidence>
<dbReference type="RefSeq" id="WP_073418901.1">
    <property type="nucleotide sequence ID" value="NZ_FQVX01000001.1"/>
</dbReference>
<reference evidence="2 3" key="1">
    <citation type="submission" date="2016-11" db="EMBL/GenBank/DDBJ databases">
        <authorList>
            <person name="Jaros S."/>
            <person name="Januszkiewicz K."/>
            <person name="Wedrychowicz H."/>
        </authorList>
    </citation>
    <scope>NUCLEOTIDE SEQUENCE [LARGE SCALE GENOMIC DNA]</scope>
    <source>
        <strain evidence="2 3">DSM 45408</strain>
    </source>
</reference>
<gene>
    <name evidence="2" type="ORF">SAMN05444351_0972</name>
</gene>
<proteinExistence type="predicted"/>
<feature type="transmembrane region" description="Helical" evidence="1">
    <location>
        <begin position="108"/>
        <end position="131"/>
    </location>
</feature>
<accession>A0A1M5EWN2</accession>
<protein>
    <recommendedName>
        <fullName evidence="4">ABC-2 type transport system permease protein</fullName>
    </recommendedName>
</protein>
<feature type="transmembrane region" description="Helical" evidence="1">
    <location>
        <begin position="69"/>
        <end position="87"/>
    </location>
</feature>
<keyword evidence="1" id="KW-0812">Transmembrane</keyword>
<evidence type="ECO:0000313" key="2">
    <source>
        <dbReference type="EMBL" id="SHF83660.1"/>
    </source>
</evidence>
<evidence type="ECO:0000256" key="1">
    <source>
        <dbReference type="SAM" id="Phobius"/>
    </source>
</evidence>
<feature type="transmembrane region" description="Helical" evidence="1">
    <location>
        <begin position="32"/>
        <end position="49"/>
    </location>
</feature>
<dbReference type="AlphaFoldDB" id="A0A1M5EWN2"/>
<sequence>MTAAVAGRDVVVGRDTVAAMARAEVRYTARNPVLWAGAALSAVGTWYVSTDGTFTEGRSVTDGYGTWELAAAPLALAAFLVGNWAALRERPATTAEMFTSTPARRWDRTLGLLAAAGVPAILALVLMAAQWTAVVAQGGVRIGQGRWSSTVTPTPLELVGAPLAVACAFVAGVAMARVVRSRAIGSVLGFVGWAFLYVFFWIWFTAPFGVFAVSRSSVVTADLGRDPSTAELARWDGVDPPGAFAETYLAGSRDLGFHGLHLTYVLGLVVLLAGVALARSGPDRRTRAVLVAGLLLVVLGVAGQFLVHDGAGTWMGSL</sequence>
<dbReference type="STRING" id="1070870.SAMN05444351_0972"/>
<dbReference type="EMBL" id="FQVX01000001">
    <property type="protein sequence ID" value="SHF83660.1"/>
    <property type="molecule type" value="Genomic_DNA"/>
</dbReference>
<organism evidence="2 3">
    <name type="scientific">Geodermatophilus nigrescens</name>
    <dbReference type="NCBI Taxonomy" id="1070870"/>
    <lineage>
        <taxon>Bacteria</taxon>
        <taxon>Bacillati</taxon>
        <taxon>Actinomycetota</taxon>
        <taxon>Actinomycetes</taxon>
        <taxon>Geodermatophilales</taxon>
        <taxon>Geodermatophilaceae</taxon>
        <taxon>Geodermatophilus</taxon>
    </lineage>
</organism>
<feature type="transmembrane region" description="Helical" evidence="1">
    <location>
        <begin position="255"/>
        <end position="277"/>
    </location>
</feature>
<dbReference type="Proteomes" id="UP000184471">
    <property type="component" value="Unassembled WGS sequence"/>
</dbReference>
<keyword evidence="3" id="KW-1185">Reference proteome</keyword>